<organism evidence="2">
    <name type="scientific">Magallana gigas</name>
    <name type="common">Pacific oyster</name>
    <name type="synonym">Crassostrea gigas</name>
    <dbReference type="NCBI Taxonomy" id="29159"/>
    <lineage>
        <taxon>Eukaryota</taxon>
        <taxon>Metazoa</taxon>
        <taxon>Spiralia</taxon>
        <taxon>Lophotrochozoa</taxon>
        <taxon>Mollusca</taxon>
        <taxon>Bivalvia</taxon>
        <taxon>Autobranchia</taxon>
        <taxon>Pteriomorphia</taxon>
        <taxon>Ostreida</taxon>
        <taxon>Ostreoidea</taxon>
        <taxon>Ostreidae</taxon>
        <taxon>Magallana</taxon>
    </lineage>
</organism>
<dbReference type="GO" id="GO:0008270">
    <property type="term" value="F:zinc ion binding"/>
    <property type="evidence" value="ECO:0007669"/>
    <property type="project" value="InterPro"/>
</dbReference>
<dbReference type="SUPFAM" id="SSF101898">
    <property type="entry name" value="NHL repeat"/>
    <property type="match status" value="1"/>
</dbReference>
<dbReference type="CDD" id="cd19756">
    <property type="entry name" value="Bbox2"/>
    <property type="match status" value="1"/>
</dbReference>
<dbReference type="GO" id="GO:0005654">
    <property type="term" value="C:nucleoplasm"/>
    <property type="evidence" value="ECO:0007669"/>
    <property type="project" value="TreeGrafter"/>
</dbReference>
<dbReference type="PROSITE" id="PS50119">
    <property type="entry name" value="ZF_BBOX"/>
    <property type="match status" value="2"/>
</dbReference>
<dbReference type="SUPFAM" id="SSF57845">
    <property type="entry name" value="B-box zinc-binding domain"/>
    <property type="match status" value="1"/>
</dbReference>
<dbReference type="Gene3D" id="3.30.160.60">
    <property type="entry name" value="Classic Zinc Finger"/>
    <property type="match status" value="1"/>
</dbReference>
<reference evidence="2" key="1">
    <citation type="journal article" date="2012" name="Nature">
        <title>The oyster genome reveals stress adaptation and complexity of shell formation.</title>
        <authorList>
            <person name="Zhang G."/>
            <person name="Fang X."/>
            <person name="Guo X."/>
            <person name="Li L."/>
            <person name="Luo R."/>
            <person name="Xu F."/>
            <person name="Yang P."/>
            <person name="Zhang L."/>
            <person name="Wang X."/>
            <person name="Qi H."/>
            <person name="Xiong Z."/>
            <person name="Que H."/>
            <person name="Xie Y."/>
            <person name="Holland P.W."/>
            <person name="Paps J."/>
            <person name="Zhu Y."/>
            <person name="Wu F."/>
            <person name="Chen Y."/>
            <person name="Wang J."/>
            <person name="Peng C."/>
            <person name="Meng J."/>
            <person name="Yang L."/>
            <person name="Liu J."/>
            <person name="Wen B."/>
            <person name="Zhang N."/>
            <person name="Huang Z."/>
            <person name="Zhu Q."/>
            <person name="Feng Y."/>
            <person name="Mount A."/>
            <person name="Hedgecock D."/>
            <person name="Xu Z."/>
            <person name="Liu Y."/>
            <person name="Domazet-Loso T."/>
            <person name="Du Y."/>
            <person name="Sun X."/>
            <person name="Zhang S."/>
            <person name="Liu B."/>
            <person name="Cheng P."/>
            <person name="Jiang X."/>
            <person name="Li J."/>
            <person name="Fan D."/>
            <person name="Wang W."/>
            <person name="Fu W."/>
            <person name="Wang T."/>
            <person name="Wang B."/>
            <person name="Zhang J."/>
            <person name="Peng Z."/>
            <person name="Li Y."/>
            <person name="Li N."/>
            <person name="Wang J."/>
            <person name="Chen M."/>
            <person name="He Y."/>
            <person name="Tan F."/>
            <person name="Song X."/>
            <person name="Zheng Q."/>
            <person name="Huang R."/>
            <person name="Yang H."/>
            <person name="Du X."/>
            <person name="Chen L."/>
            <person name="Yang M."/>
            <person name="Gaffney P.M."/>
            <person name="Wang S."/>
            <person name="Luo L."/>
            <person name="She Z."/>
            <person name="Ming Y."/>
            <person name="Huang W."/>
            <person name="Zhang S."/>
            <person name="Huang B."/>
            <person name="Zhang Y."/>
            <person name="Qu T."/>
            <person name="Ni P."/>
            <person name="Miao G."/>
            <person name="Wang J."/>
            <person name="Wang Q."/>
            <person name="Steinberg C.E."/>
            <person name="Wang H."/>
            <person name="Li N."/>
            <person name="Qian L."/>
            <person name="Zhang G."/>
            <person name="Li Y."/>
            <person name="Yang H."/>
            <person name="Liu X."/>
            <person name="Wang J."/>
            <person name="Yin Y."/>
            <person name="Wang J."/>
        </authorList>
    </citation>
    <scope>NUCLEOTIDE SEQUENCE [LARGE SCALE GENOMIC DNA]</scope>
    <source>
        <strain evidence="2">05x7-T-G4-1.051#20</strain>
    </source>
</reference>
<dbReference type="HOGENOM" id="CLU_007742_5_1_1"/>
<dbReference type="GO" id="GO:0061630">
    <property type="term" value="F:ubiquitin protein ligase activity"/>
    <property type="evidence" value="ECO:0007669"/>
    <property type="project" value="TreeGrafter"/>
</dbReference>
<feature type="domain" description="B box-type" evidence="1">
    <location>
        <begin position="8"/>
        <end position="54"/>
    </location>
</feature>
<evidence type="ECO:0000259" key="1">
    <source>
        <dbReference type="PROSITE" id="PS50119"/>
    </source>
</evidence>
<dbReference type="InterPro" id="IPR047153">
    <property type="entry name" value="TRIM45/56/19-like"/>
</dbReference>
<sequence length="565" mass="63764">MDLRSSAQEAVYCNLCETALVQIYCDTCLTNLCTACVGEHMMMGEPTGHQLVRFQSRRPGQHPNKCLISTHSGKRCDLFCKQCQTQVCSSCIASGSHSDHKIMEIQQIIEFRKKMAANDKRLINSLILPSYVTMAQQLQNELDHIERKHEEVVREIVKHGELKHLDINKTVNILKAEADDFRNIQVRTLQQEITAIDGKISSIGEVIDNAKNVLDSQSLIVVSSYESRCQEFKMLPQTVNVKVPQFKPRMISETEQEAMFGSLSVEDVQTEVVYTEMPAALYSSPLKELMEEPEIISTIQSCHSACLYSVVCRGKDMVFTTGDDCTIENIKLTEKGGSKMQRARTESGNTPWDITLDKDGHLVYTDGDKQTINLKKNDKTQILLTLDNWKPLNVCNTLYGDLLVIMDSRDQKQARVVRYSGSSEKQSIQFDENGKRLFHSYSGHKYIAENRNLDICVVDCQAGAVVVLNQAGKLRFRYTGQMTAPKNRLFCPLGLATDSQCQILISDISNDCIDVIDQNGQFLCYIDCGLKCPWGLCTDMDDNLFVAEKGGTLRKIRYLENERLP</sequence>
<name>K1S6R6_MAGGI</name>
<dbReference type="InterPro" id="IPR011042">
    <property type="entry name" value="6-blade_b-propeller_TolB-like"/>
</dbReference>
<dbReference type="InParanoid" id="K1S6R6"/>
<evidence type="ECO:0000313" key="2">
    <source>
        <dbReference type="EMBL" id="EKC43111.1"/>
    </source>
</evidence>
<dbReference type="Pfam" id="PF00643">
    <property type="entry name" value="zf-B_box"/>
    <property type="match status" value="2"/>
</dbReference>
<dbReference type="PANTHER" id="PTHR25462">
    <property type="entry name" value="BONUS, ISOFORM C-RELATED"/>
    <property type="match status" value="1"/>
</dbReference>
<dbReference type="InterPro" id="IPR000315">
    <property type="entry name" value="Znf_B-box"/>
</dbReference>
<gene>
    <name evidence="2" type="ORF">CGI_10022316</name>
</gene>
<dbReference type="EMBL" id="JH818221">
    <property type="protein sequence ID" value="EKC43111.1"/>
    <property type="molecule type" value="Genomic_DNA"/>
</dbReference>
<dbReference type="AlphaFoldDB" id="K1S6R6"/>
<dbReference type="SMART" id="SM00336">
    <property type="entry name" value="BBOX"/>
    <property type="match status" value="2"/>
</dbReference>
<proteinExistence type="predicted"/>
<feature type="domain" description="B box-type" evidence="1">
    <location>
        <begin position="61"/>
        <end position="105"/>
    </location>
</feature>
<dbReference type="Gene3D" id="2.120.10.30">
    <property type="entry name" value="TolB, C-terminal domain"/>
    <property type="match status" value="1"/>
</dbReference>
<dbReference type="PANTHER" id="PTHR25462:SF305">
    <property type="entry name" value="RING-TYPE DOMAIN-CONTAINING PROTEIN"/>
    <property type="match status" value="1"/>
</dbReference>
<accession>K1S6R6</accession>
<protein>
    <submittedName>
        <fullName evidence="2">Tripartite motif-containing protein 2</fullName>
    </submittedName>
</protein>